<feature type="signal peptide" evidence="1">
    <location>
        <begin position="1"/>
        <end position="19"/>
    </location>
</feature>
<reference evidence="2 3" key="1">
    <citation type="submission" date="2018-08" db="EMBL/GenBank/DDBJ databases">
        <title>Genomic investigation of the strawberry pathogen Phytophthora fragariae indicates pathogenicity is determined by transcriptional variation in three key races.</title>
        <authorList>
            <person name="Adams T.M."/>
            <person name="Armitage A.D."/>
            <person name="Sobczyk M.K."/>
            <person name="Bates H.J."/>
            <person name="Dunwell J.M."/>
            <person name="Nellist C.F."/>
            <person name="Harrison R.J."/>
        </authorList>
    </citation>
    <scope>NUCLEOTIDE SEQUENCE [LARGE SCALE GENOMIC DNA]</scope>
    <source>
        <strain evidence="2 3">NOV-9</strain>
    </source>
</reference>
<name>A0A6A3DNS6_9STRA</name>
<proteinExistence type="predicted"/>
<feature type="chain" id="PRO_5025366720" evidence="1">
    <location>
        <begin position="20"/>
        <end position="52"/>
    </location>
</feature>
<sequence>MAVLPVPVLVASLMCCCRCQLPAWSVAARASCRHDAVASCRLGVVLPVPEAG</sequence>
<comment type="caution">
    <text evidence="2">The sequence shown here is derived from an EMBL/GenBank/DDBJ whole genome shotgun (WGS) entry which is preliminary data.</text>
</comment>
<gene>
    <name evidence="2" type="ORF">PF009_g28336</name>
</gene>
<accession>A0A6A3DNS6</accession>
<evidence type="ECO:0000313" key="2">
    <source>
        <dbReference type="EMBL" id="KAE8921387.1"/>
    </source>
</evidence>
<keyword evidence="1" id="KW-0732">Signal</keyword>
<organism evidence="2 3">
    <name type="scientific">Phytophthora fragariae</name>
    <dbReference type="NCBI Taxonomy" id="53985"/>
    <lineage>
        <taxon>Eukaryota</taxon>
        <taxon>Sar</taxon>
        <taxon>Stramenopiles</taxon>
        <taxon>Oomycota</taxon>
        <taxon>Peronosporomycetes</taxon>
        <taxon>Peronosporales</taxon>
        <taxon>Peronosporaceae</taxon>
        <taxon>Phytophthora</taxon>
    </lineage>
</organism>
<evidence type="ECO:0000256" key="1">
    <source>
        <dbReference type="SAM" id="SignalP"/>
    </source>
</evidence>
<dbReference type="AlphaFoldDB" id="A0A6A3DNS6"/>
<protein>
    <submittedName>
        <fullName evidence="2">Uncharacterized protein</fullName>
    </submittedName>
</protein>
<dbReference type="Proteomes" id="UP000429523">
    <property type="component" value="Unassembled WGS sequence"/>
</dbReference>
<evidence type="ECO:0000313" key="3">
    <source>
        <dbReference type="Proteomes" id="UP000429523"/>
    </source>
</evidence>
<dbReference type="EMBL" id="QXGF01003523">
    <property type="protein sequence ID" value="KAE8921387.1"/>
    <property type="molecule type" value="Genomic_DNA"/>
</dbReference>